<protein>
    <submittedName>
        <fullName evidence="2">Uncharacterized protein</fullName>
    </submittedName>
</protein>
<feature type="compositionally biased region" description="Polar residues" evidence="1">
    <location>
        <begin position="142"/>
        <end position="152"/>
    </location>
</feature>
<organism evidence="2 3">
    <name type="scientific">Desulfonatronum thiosulfatophilum</name>
    <dbReference type="NCBI Taxonomy" id="617002"/>
    <lineage>
        <taxon>Bacteria</taxon>
        <taxon>Pseudomonadati</taxon>
        <taxon>Thermodesulfobacteriota</taxon>
        <taxon>Desulfovibrionia</taxon>
        <taxon>Desulfovibrionales</taxon>
        <taxon>Desulfonatronaceae</taxon>
        <taxon>Desulfonatronum</taxon>
    </lineage>
</organism>
<evidence type="ECO:0000256" key="1">
    <source>
        <dbReference type="SAM" id="MobiDB-lite"/>
    </source>
</evidence>
<proteinExistence type="predicted"/>
<sequence length="166" mass="18463">MRELVADRNIIEIRDTIGGCVHEIYFRVPTTKERARYNAGRFYRDGKKIVDRTFVQNIEYGLAIMVGFRKGTFGIDGKAFSADKSDPDYREDWKELLRKAAPEIAAAVGGTVLGGVEMVRLPSAEDLEDLELTVEEYEPVGESSSGTDQPVPSENELIVKSTTENG</sequence>
<dbReference type="STRING" id="617002.SAMN05660653_00187"/>
<accession>A0A1G6A6J3</accession>
<dbReference type="Proteomes" id="UP000198771">
    <property type="component" value="Unassembled WGS sequence"/>
</dbReference>
<name>A0A1G6A6J3_9BACT</name>
<dbReference type="RefSeq" id="WP_092116285.1">
    <property type="nucleotide sequence ID" value="NZ_FMXO01000001.1"/>
</dbReference>
<evidence type="ECO:0000313" key="3">
    <source>
        <dbReference type="Proteomes" id="UP000198771"/>
    </source>
</evidence>
<feature type="region of interest" description="Disordered" evidence="1">
    <location>
        <begin position="135"/>
        <end position="166"/>
    </location>
</feature>
<dbReference type="AlphaFoldDB" id="A0A1G6A6J3"/>
<evidence type="ECO:0000313" key="2">
    <source>
        <dbReference type="EMBL" id="SDB04024.1"/>
    </source>
</evidence>
<reference evidence="2 3" key="1">
    <citation type="submission" date="2016-10" db="EMBL/GenBank/DDBJ databases">
        <authorList>
            <person name="de Groot N.N."/>
        </authorList>
    </citation>
    <scope>NUCLEOTIDE SEQUENCE [LARGE SCALE GENOMIC DNA]</scope>
    <source>
        <strain evidence="2 3">ASO4-2</strain>
    </source>
</reference>
<dbReference type="OrthoDB" id="5427127at2"/>
<dbReference type="EMBL" id="FMXO01000001">
    <property type="protein sequence ID" value="SDB04024.1"/>
    <property type="molecule type" value="Genomic_DNA"/>
</dbReference>
<keyword evidence="3" id="KW-1185">Reference proteome</keyword>
<gene>
    <name evidence="2" type="ORF">SAMN05660653_00187</name>
</gene>